<evidence type="ECO:0000259" key="1">
    <source>
        <dbReference type="Pfam" id="PF05685"/>
    </source>
</evidence>
<dbReference type="RefSeq" id="WP_009146682.1">
    <property type="nucleotide sequence ID" value="NZ_CP121471.1"/>
</dbReference>
<keyword evidence="3" id="KW-1185">Reference proteome</keyword>
<dbReference type="eggNOG" id="COG4636">
    <property type="taxonomic scope" value="Bacteria"/>
</dbReference>
<dbReference type="AlphaFoldDB" id="H8YWA4"/>
<dbReference type="InterPro" id="IPR012296">
    <property type="entry name" value="Nuclease_put_TT1808"/>
</dbReference>
<evidence type="ECO:0000313" key="3">
    <source>
        <dbReference type="Proteomes" id="UP000002964"/>
    </source>
</evidence>
<proteinExistence type="predicted"/>
<dbReference type="EMBL" id="JH603164">
    <property type="protein sequence ID" value="EIC23707.1"/>
    <property type="molecule type" value="Genomic_DNA"/>
</dbReference>
<reference evidence="2 3" key="2">
    <citation type="submission" date="2011-11" db="EMBL/GenBank/DDBJ databases">
        <authorList>
            <consortium name="US DOE Joint Genome Institute"/>
            <person name="Lucas S."/>
            <person name="Han J."/>
            <person name="Lapidus A."/>
            <person name="Cheng J.-F."/>
            <person name="Goodwin L."/>
            <person name="Pitluck S."/>
            <person name="Peters L."/>
            <person name="Ovchinnikova G."/>
            <person name="Zhang X."/>
            <person name="Detter J.C."/>
            <person name="Han C."/>
            <person name="Tapia R."/>
            <person name="Land M."/>
            <person name="Hauser L."/>
            <person name="Kyrpides N."/>
            <person name="Ivanova N."/>
            <person name="Pagani I."/>
            <person name="Vogl K."/>
            <person name="Liu Z."/>
            <person name="Overmann J."/>
            <person name="Frigaard N.-U."/>
            <person name="Bryant D."/>
            <person name="Woyke T."/>
        </authorList>
    </citation>
    <scope>NUCLEOTIDE SEQUENCE [LARGE SCALE GENOMIC DNA]</scope>
    <source>
        <strain evidence="2 3">970</strain>
    </source>
</reference>
<dbReference type="HOGENOM" id="CLU_076312_4_1_6"/>
<dbReference type="SUPFAM" id="SSF52980">
    <property type="entry name" value="Restriction endonuclease-like"/>
    <property type="match status" value="1"/>
</dbReference>
<dbReference type="PANTHER" id="PTHR35400:SF1">
    <property type="entry name" value="SLR1083 PROTEIN"/>
    <property type="match status" value="1"/>
</dbReference>
<dbReference type="Proteomes" id="UP000002964">
    <property type="component" value="Unassembled WGS sequence"/>
</dbReference>
<accession>H8YWA4</accession>
<dbReference type="Gene3D" id="3.90.1570.10">
    <property type="entry name" value="tt1808, chain A"/>
    <property type="match status" value="1"/>
</dbReference>
<name>H8YWA4_9GAMM</name>
<gene>
    <name evidence="2" type="ORF">Thi970DRAFT_00206</name>
</gene>
<dbReference type="OrthoDB" id="196625at2"/>
<feature type="domain" description="Putative restriction endonuclease" evidence="1">
    <location>
        <begin position="32"/>
        <end position="168"/>
    </location>
</feature>
<dbReference type="PANTHER" id="PTHR35400">
    <property type="entry name" value="SLR1083 PROTEIN"/>
    <property type="match status" value="1"/>
</dbReference>
<dbReference type="CDD" id="cd06260">
    <property type="entry name" value="DUF820-like"/>
    <property type="match status" value="1"/>
</dbReference>
<protein>
    <recommendedName>
        <fullName evidence="1">Putative restriction endonuclease domain-containing protein</fullName>
    </recommendedName>
</protein>
<dbReference type="STRING" id="631362.Thi970DRAFT_00206"/>
<sequence>MINVLENPAIRQLAQPLTVASYHLLRDCGAVGIKTELLRGVVTSKITKTPLHEYLVERLMAALRDHLPPGYFLRKEGPLTFADSEPEPDISVVKGKPKDFRQAHPTTALLVVEVAVSSLSIDREKAALCAAAGIPCYWLVNAQEQSVEVSTDPEPEGYRQCDILTDTLVSPFGQAIHLHDLF</sequence>
<evidence type="ECO:0000313" key="2">
    <source>
        <dbReference type="EMBL" id="EIC23707.1"/>
    </source>
</evidence>
<dbReference type="InterPro" id="IPR008538">
    <property type="entry name" value="Uma2"/>
</dbReference>
<organism evidence="2 3">
    <name type="scientific">Thiorhodovibrio frisius</name>
    <dbReference type="NCBI Taxonomy" id="631362"/>
    <lineage>
        <taxon>Bacteria</taxon>
        <taxon>Pseudomonadati</taxon>
        <taxon>Pseudomonadota</taxon>
        <taxon>Gammaproteobacteria</taxon>
        <taxon>Chromatiales</taxon>
        <taxon>Chromatiaceae</taxon>
        <taxon>Thiorhodovibrio</taxon>
    </lineage>
</organism>
<dbReference type="Pfam" id="PF05685">
    <property type="entry name" value="Uma2"/>
    <property type="match status" value="1"/>
</dbReference>
<dbReference type="InterPro" id="IPR011335">
    <property type="entry name" value="Restrct_endonuc-II-like"/>
</dbReference>
<reference evidence="3" key="1">
    <citation type="submission" date="2011-06" db="EMBL/GenBank/DDBJ databases">
        <authorList>
            <consortium name="US DOE Joint Genome Institute (JGI-PGF)"/>
            <person name="Lucas S."/>
            <person name="Han J."/>
            <person name="Lapidus A."/>
            <person name="Cheng J.-F."/>
            <person name="Goodwin L."/>
            <person name="Pitluck S."/>
            <person name="Peters L."/>
            <person name="Land M.L."/>
            <person name="Hauser L."/>
            <person name="Vogl K."/>
            <person name="Liu Z."/>
            <person name="Overmann J."/>
            <person name="Frigaard N.-U."/>
            <person name="Bryant D.A."/>
            <person name="Woyke T.J."/>
        </authorList>
    </citation>
    <scope>NUCLEOTIDE SEQUENCE [LARGE SCALE GENOMIC DNA]</scope>
    <source>
        <strain evidence="3">970</strain>
    </source>
</reference>